<keyword evidence="3" id="KW-1185">Reference proteome</keyword>
<dbReference type="AlphaFoldDB" id="A0A9P4K8V9"/>
<dbReference type="InterPro" id="IPR036873">
    <property type="entry name" value="Rhodanese-like_dom_sf"/>
</dbReference>
<feature type="non-terminal residue" evidence="2">
    <location>
        <position position="1"/>
    </location>
</feature>
<accession>A0A9P4K8V9</accession>
<dbReference type="EMBL" id="ML986644">
    <property type="protein sequence ID" value="KAF2262165.1"/>
    <property type="molecule type" value="Genomic_DNA"/>
</dbReference>
<evidence type="ECO:0000259" key="1">
    <source>
        <dbReference type="PROSITE" id="PS50206"/>
    </source>
</evidence>
<evidence type="ECO:0000313" key="3">
    <source>
        <dbReference type="Proteomes" id="UP000800093"/>
    </source>
</evidence>
<dbReference type="Gene3D" id="3.40.250.10">
    <property type="entry name" value="Rhodanese-like domain"/>
    <property type="match status" value="1"/>
</dbReference>
<protein>
    <submittedName>
        <fullName evidence="2">Rhodanese-like protein</fullName>
    </submittedName>
</protein>
<reference evidence="3" key="1">
    <citation type="journal article" date="2020" name="Stud. Mycol.">
        <title>101 Dothideomycetes genomes: A test case for predicting lifestyles and emergence of pathogens.</title>
        <authorList>
            <person name="Haridas S."/>
            <person name="Albert R."/>
            <person name="Binder M."/>
            <person name="Bloem J."/>
            <person name="LaButti K."/>
            <person name="Salamov A."/>
            <person name="Andreopoulos B."/>
            <person name="Baker S."/>
            <person name="Barry K."/>
            <person name="Bills G."/>
            <person name="Bluhm B."/>
            <person name="Cannon C."/>
            <person name="Castanera R."/>
            <person name="Culley D."/>
            <person name="Daum C."/>
            <person name="Ezra D."/>
            <person name="Gonzalez J."/>
            <person name="Henrissat B."/>
            <person name="Kuo A."/>
            <person name="Liang C."/>
            <person name="Lipzen A."/>
            <person name="Lutzoni F."/>
            <person name="Magnuson J."/>
            <person name="Mondo S."/>
            <person name="Nolan M."/>
            <person name="Ohm R."/>
            <person name="Pangilinan J."/>
            <person name="Park H.-J."/>
            <person name="Ramirez L."/>
            <person name="Alfaro M."/>
            <person name="Sun H."/>
            <person name="Tritt A."/>
            <person name="Yoshinaga Y."/>
            <person name="Zwiers L.-H."/>
            <person name="Turgeon B."/>
            <person name="Goodwin S."/>
            <person name="Spatafora J."/>
            <person name="Crous P."/>
            <person name="Grigoriev I."/>
        </authorList>
    </citation>
    <scope>NUCLEOTIDE SEQUENCE [LARGE SCALE GENOMIC DNA]</scope>
    <source>
        <strain evidence="3">CBS 304.66</strain>
    </source>
</reference>
<organism evidence="2 3">
    <name type="scientific">Lojkania enalia</name>
    <dbReference type="NCBI Taxonomy" id="147567"/>
    <lineage>
        <taxon>Eukaryota</taxon>
        <taxon>Fungi</taxon>
        <taxon>Dikarya</taxon>
        <taxon>Ascomycota</taxon>
        <taxon>Pezizomycotina</taxon>
        <taxon>Dothideomycetes</taxon>
        <taxon>Pleosporomycetidae</taxon>
        <taxon>Pleosporales</taxon>
        <taxon>Pleosporales incertae sedis</taxon>
        <taxon>Lojkania</taxon>
    </lineage>
</organism>
<feature type="domain" description="Rhodanese" evidence="1">
    <location>
        <begin position="2"/>
        <end position="91"/>
    </location>
</feature>
<dbReference type="OrthoDB" id="566238at2759"/>
<dbReference type="GO" id="GO:0004792">
    <property type="term" value="F:thiosulfate-cyanide sulfurtransferase activity"/>
    <property type="evidence" value="ECO:0007669"/>
    <property type="project" value="TreeGrafter"/>
</dbReference>
<dbReference type="InterPro" id="IPR001763">
    <property type="entry name" value="Rhodanese-like_dom"/>
</dbReference>
<evidence type="ECO:0000313" key="2">
    <source>
        <dbReference type="EMBL" id="KAF2262165.1"/>
    </source>
</evidence>
<dbReference type="Pfam" id="PF00581">
    <property type="entry name" value="Rhodanese"/>
    <property type="match status" value="1"/>
</dbReference>
<comment type="caution">
    <text evidence="2">The sequence shown here is derived from an EMBL/GenBank/DDBJ whole genome shotgun (WGS) entry which is preliminary data.</text>
</comment>
<dbReference type="GO" id="GO:0005739">
    <property type="term" value="C:mitochondrion"/>
    <property type="evidence" value="ECO:0007669"/>
    <property type="project" value="TreeGrafter"/>
</dbReference>
<feature type="non-terminal residue" evidence="2">
    <location>
        <position position="94"/>
    </location>
</feature>
<name>A0A9P4K8V9_9PLEO</name>
<dbReference type="SMART" id="SM00450">
    <property type="entry name" value="RHOD"/>
    <property type="match status" value="1"/>
</dbReference>
<gene>
    <name evidence="2" type="ORF">CC78DRAFT_416619</name>
</gene>
<dbReference type="PANTHER" id="PTHR44086">
    <property type="entry name" value="THIOSULFATE SULFURTRANSFERASE RDL2, MITOCHONDRIAL-RELATED"/>
    <property type="match status" value="1"/>
</dbReference>
<dbReference type="CDD" id="cd01519">
    <property type="entry name" value="RHOD_HSP67B2"/>
    <property type="match status" value="1"/>
</dbReference>
<proteinExistence type="predicted"/>
<sequence length="94" mass="10536">RILIDVREPSEYLESAIPTALNIPITSHPDALLLPPDEFQDRFGFEKPPVTKEVVFYCKAGVRSRAAGVLARQAGYERVGEYRGSFLEWVDRGG</sequence>
<dbReference type="PANTHER" id="PTHR44086:SF10">
    <property type="entry name" value="THIOSULFATE SULFURTRANSFERASE_RHODANESE-LIKE DOMAIN-CONTAINING PROTEIN 3"/>
    <property type="match status" value="1"/>
</dbReference>
<dbReference type="PROSITE" id="PS50206">
    <property type="entry name" value="RHODANESE_3"/>
    <property type="match status" value="1"/>
</dbReference>
<dbReference type="Proteomes" id="UP000800093">
    <property type="component" value="Unassembled WGS sequence"/>
</dbReference>
<dbReference type="SUPFAM" id="SSF52821">
    <property type="entry name" value="Rhodanese/Cell cycle control phosphatase"/>
    <property type="match status" value="1"/>
</dbReference>